<accession>A0ACC0BWN7</accession>
<organism evidence="1 2">
    <name type="scientific">Catharanthus roseus</name>
    <name type="common">Madagascar periwinkle</name>
    <name type="synonym">Vinca rosea</name>
    <dbReference type="NCBI Taxonomy" id="4058"/>
    <lineage>
        <taxon>Eukaryota</taxon>
        <taxon>Viridiplantae</taxon>
        <taxon>Streptophyta</taxon>
        <taxon>Embryophyta</taxon>
        <taxon>Tracheophyta</taxon>
        <taxon>Spermatophyta</taxon>
        <taxon>Magnoliopsida</taxon>
        <taxon>eudicotyledons</taxon>
        <taxon>Gunneridae</taxon>
        <taxon>Pentapetalae</taxon>
        <taxon>asterids</taxon>
        <taxon>lamiids</taxon>
        <taxon>Gentianales</taxon>
        <taxon>Apocynaceae</taxon>
        <taxon>Rauvolfioideae</taxon>
        <taxon>Vinceae</taxon>
        <taxon>Catharanthinae</taxon>
        <taxon>Catharanthus</taxon>
    </lineage>
</organism>
<evidence type="ECO:0000313" key="1">
    <source>
        <dbReference type="EMBL" id="KAI5677007.1"/>
    </source>
</evidence>
<comment type="caution">
    <text evidence="1">The sequence shown here is derived from an EMBL/GenBank/DDBJ whole genome shotgun (WGS) entry which is preliminary data.</text>
</comment>
<proteinExistence type="predicted"/>
<keyword evidence="2" id="KW-1185">Reference proteome</keyword>
<reference evidence="2" key="1">
    <citation type="journal article" date="2023" name="Nat. Plants">
        <title>Single-cell RNA sequencing provides a high-resolution roadmap for understanding the multicellular compartmentation of specialized metabolism.</title>
        <authorList>
            <person name="Sun S."/>
            <person name="Shen X."/>
            <person name="Li Y."/>
            <person name="Li Y."/>
            <person name="Wang S."/>
            <person name="Li R."/>
            <person name="Zhang H."/>
            <person name="Shen G."/>
            <person name="Guo B."/>
            <person name="Wei J."/>
            <person name="Xu J."/>
            <person name="St-Pierre B."/>
            <person name="Chen S."/>
            <person name="Sun C."/>
        </authorList>
    </citation>
    <scope>NUCLEOTIDE SEQUENCE [LARGE SCALE GENOMIC DNA]</scope>
</reference>
<dbReference type="EMBL" id="CM044702">
    <property type="protein sequence ID" value="KAI5677007.1"/>
    <property type="molecule type" value="Genomic_DNA"/>
</dbReference>
<dbReference type="Proteomes" id="UP001060085">
    <property type="component" value="Linkage Group LG02"/>
</dbReference>
<protein>
    <submittedName>
        <fullName evidence="1">Uncharacterized protein</fullName>
    </submittedName>
</protein>
<gene>
    <name evidence="1" type="ORF">M9H77_07957</name>
</gene>
<sequence>MEEVLAHVHPGPIVHDVLTRQHEHRSGLIWSVDHETCFTDLQCRRFSRNLFQCYSTAPRRLLRTWFFYIAVVHGSFRGCTTNRGSLNHSTGLGVVVYPCIAASTDDGCSGRPFCSTWCYMLRGNDHTYWGTQHASHVEVWHQWRLHVTNGPALAVEVLSYPNDEYIRWYRRITRVYIGNPANRYTRSTLLRRCMVSIAGTLGCTPSQYDIQQTFPIPSRHRPREPVPDRDTRGIKRGTRRLPGRGARGGRPPVPPFPGRHGHADPRHVEVGEVRDLKVDALLLTHLTAQT</sequence>
<name>A0ACC0BWN7_CATRO</name>
<evidence type="ECO:0000313" key="2">
    <source>
        <dbReference type="Proteomes" id="UP001060085"/>
    </source>
</evidence>